<accession>A0A2B7Z1T1</accession>
<evidence type="ECO:0000256" key="1">
    <source>
        <dbReference type="SAM" id="MobiDB-lite"/>
    </source>
</evidence>
<gene>
    <name evidence="2" type="ORF">AJ80_00991</name>
</gene>
<proteinExistence type="predicted"/>
<protein>
    <submittedName>
        <fullName evidence="2">Uncharacterized protein</fullName>
    </submittedName>
</protein>
<keyword evidence="3" id="KW-1185">Reference proteome</keyword>
<dbReference type="InterPro" id="IPR029327">
    <property type="entry name" value="HAUS4"/>
</dbReference>
<feature type="compositionally biased region" description="Polar residues" evidence="1">
    <location>
        <begin position="153"/>
        <end position="165"/>
    </location>
</feature>
<evidence type="ECO:0000313" key="3">
    <source>
        <dbReference type="Proteomes" id="UP000224634"/>
    </source>
</evidence>
<dbReference type="OrthoDB" id="66964at2759"/>
<reference evidence="2 3" key="1">
    <citation type="submission" date="2017-10" db="EMBL/GenBank/DDBJ databases">
        <title>Comparative genomics in systemic dimorphic fungi from Ajellomycetaceae.</title>
        <authorList>
            <person name="Munoz J.F."/>
            <person name="Mcewen J.G."/>
            <person name="Clay O.K."/>
            <person name="Cuomo C.A."/>
        </authorList>
    </citation>
    <scope>NUCLEOTIDE SEQUENCE [LARGE SCALE GENOMIC DNA]</scope>
    <source>
        <strain evidence="2 3">UAMH7299</strain>
    </source>
</reference>
<dbReference type="Pfam" id="PF14735">
    <property type="entry name" value="HAUS4"/>
    <property type="match status" value="1"/>
</dbReference>
<dbReference type="EMBL" id="PDNA01000008">
    <property type="protein sequence ID" value="PGH27281.1"/>
    <property type="molecule type" value="Genomic_DNA"/>
</dbReference>
<feature type="region of interest" description="Disordered" evidence="1">
    <location>
        <begin position="145"/>
        <end position="195"/>
    </location>
</feature>
<name>A0A2B7Z1T1_POLH7</name>
<organism evidence="2 3">
    <name type="scientific">Polytolypa hystricis (strain UAMH7299)</name>
    <dbReference type="NCBI Taxonomy" id="1447883"/>
    <lineage>
        <taxon>Eukaryota</taxon>
        <taxon>Fungi</taxon>
        <taxon>Dikarya</taxon>
        <taxon>Ascomycota</taxon>
        <taxon>Pezizomycotina</taxon>
        <taxon>Eurotiomycetes</taxon>
        <taxon>Eurotiomycetidae</taxon>
        <taxon>Onygenales</taxon>
        <taxon>Onygenales incertae sedis</taxon>
        <taxon>Polytolypa</taxon>
    </lineage>
</organism>
<dbReference type="GO" id="GO:0051225">
    <property type="term" value="P:spindle assembly"/>
    <property type="evidence" value="ECO:0007669"/>
    <property type="project" value="InterPro"/>
</dbReference>
<evidence type="ECO:0000313" key="2">
    <source>
        <dbReference type="EMBL" id="PGH27281.1"/>
    </source>
</evidence>
<dbReference type="AlphaFoldDB" id="A0A2B7Z1T1"/>
<sequence length="363" mass="39768">MLPSCDPSTLSDNPQFKAVHQQLTTTLLNPDGSTRALEADLSRRAVETELKKLQIRAVKRQILRSSLTRVAHDPKYGLPDELRDLVTIILLYPHSRDSLQHDNKDVLSLLAPDLETFQTRIPAIVPGISNALSADITHLRAIANAGPSDTDKTNLPLSSRSTTSKRGGGGGGGGDEQNRPRNRLRPLSLKPSANTLSLSTQLSNRVRGLRDAQLRDLPTARRTMAGTAASVLATHAQIMERMIHILERTKHGALARAGKARAEHLSKVAEGIDGKVTIMKREILSAIYTPETTATLTNYRDHLGDTRLRLEGRKKNAVRALEEYGAADSQAGYPGAMTDIARRYGALIKEIEGVKMEIRRLGR</sequence>
<comment type="caution">
    <text evidence="2">The sequence shown here is derived from an EMBL/GenBank/DDBJ whole genome shotgun (WGS) entry which is preliminary data.</text>
</comment>
<feature type="compositionally biased region" description="Gly residues" evidence="1">
    <location>
        <begin position="166"/>
        <end position="175"/>
    </location>
</feature>
<dbReference type="STRING" id="1447883.A0A2B7Z1T1"/>
<dbReference type="GO" id="GO:0070652">
    <property type="term" value="C:HAUS complex"/>
    <property type="evidence" value="ECO:0007669"/>
    <property type="project" value="InterPro"/>
</dbReference>
<dbReference type="Proteomes" id="UP000224634">
    <property type="component" value="Unassembled WGS sequence"/>
</dbReference>